<evidence type="ECO:0000256" key="3">
    <source>
        <dbReference type="PROSITE-ProRule" id="PRU00339"/>
    </source>
</evidence>
<dbReference type="PANTHER" id="PTHR44858:SF1">
    <property type="entry name" value="UDP-N-ACETYLGLUCOSAMINE--PEPTIDE N-ACETYLGLUCOSAMINYLTRANSFERASE SPINDLY-RELATED"/>
    <property type="match status" value="1"/>
</dbReference>
<dbReference type="GO" id="GO:0009279">
    <property type="term" value="C:cell outer membrane"/>
    <property type="evidence" value="ECO:0007669"/>
    <property type="project" value="TreeGrafter"/>
</dbReference>
<feature type="coiled-coil region" evidence="4">
    <location>
        <begin position="195"/>
        <end position="234"/>
    </location>
</feature>
<dbReference type="GO" id="GO:0046813">
    <property type="term" value="P:receptor-mediated virion attachment to host cell"/>
    <property type="evidence" value="ECO:0007669"/>
    <property type="project" value="TreeGrafter"/>
</dbReference>
<evidence type="ECO:0000313" key="6">
    <source>
        <dbReference type="Proteomes" id="UP000009309"/>
    </source>
</evidence>
<feature type="repeat" description="TPR" evidence="3">
    <location>
        <begin position="438"/>
        <end position="471"/>
    </location>
</feature>
<accession>I2GM38</accession>
<keyword evidence="6" id="KW-1185">Reference proteome</keyword>
<dbReference type="Proteomes" id="UP000009309">
    <property type="component" value="Unassembled WGS sequence"/>
</dbReference>
<dbReference type="Pfam" id="PF13174">
    <property type="entry name" value="TPR_6"/>
    <property type="match status" value="1"/>
</dbReference>
<protein>
    <submittedName>
        <fullName evidence="5">Tetratricopeptide repeat protein 6 Short=TPR repeat protein 6</fullName>
    </submittedName>
</protein>
<dbReference type="SUPFAM" id="SSF48439">
    <property type="entry name" value="Protein prenylyltransferase"/>
    <property type="match status" value="1"/>
</dbReference>
<evidence type="ECO:0000256" key="4">
    <source>
        <dbReference type="SAM" id="Coils"/>
    </source>
</evidence>
<feature type="repeat" description="TPR" evidence="3">
    <location>
        <begin position="617"/>
        <end position="650"/>
    </location>
</feature>
<feature type="repeat" description="TPR" evidence="3">
    <location>
        <begin position="728"/>
        <end position="761"/>
    </location>
</feature>
<proteinExistence type="predicted"/>
<dbReference type="Pfam" id="PF00515">
    <property type="entry name" value="TPR_1"/>
    <property type="match status" value="2"/>
</dbReference>
<dbReference type="InterPro" id="IPR050498">
    <property type="entry name" value="Ycf3"/>
</dbReference>
<dbReference type="Pfam" id="PF13432">
    <property type="entry name" value="TPR_16"/>
    <property type="match status" value="3"/>
</dbReference>
<dbReference type="InterPro" id="IPR013105">
    <property type="entry name" value="TPR_2"/>
</dbReference>
<dbReference type="Pfam" id="PF13181">
    <property type="entry name" value="TPR_8"/>
    <property type="match status" value="2"/>
</dbReference>
<dbReference type="eggNOG" id="COG0457">
    <property type="taxonomic scope" value="Bacteria"/>
</dbReference>
<dbReference type="Gene3D" id="1.25.40.10">
    <property type="entry name" value="Tetratricopeptide repeat domain"/>
    <property type="match status" value="6"/>
</dbReference>
<name>I2GM38_9BACT</name>
<dbReference type="AlphaFoldDB" id="I2GM38"/>
<evidence type="ECO:0000256" key="1">
    <source>
        <dbReference type="ARBA" id="ARBA00022737"/>
    </source>
</evidence>
<feature type="repeat" description="TPR" evidence="3">
    <location>
        <begin position="694"/>
        <end position="727"/>
    </location>
</feature>
<feature type="repeat" description="TPR" evidence="3">
    <location>
        <begin position="583"/>
        <end position="616"/>
    </location>
</feature>
<dbReference type="Pfam" id="PF07719">
    <property type="entry name" value="TPR_2"/>
    <property type="match status" value="1"/>
</dbReference>
<evidence type="ECO:0000313" key="5">
    <source>
        <dbReference type="EMBL" id="CCH54964.1"/>
    </source>
</evidence>
<dbReference type="PANTHER" id="PTHR44858">
    <property type="entry name" value="TETRATRICOPEPTIDE REPEAT PROTEIN 6"/>
    <property type="match status" value="1"/>
</dbReference>
<dbReference type="STRING" id="1185876.BN8_04189"/>
<feature type="repeat" description="TPR" evidence="3">
    <location>
        <begin position="472"/>
        <end position="505"/>
    </location>
</feature>
<evidence type="ECO:0000256" key="2">
    <source>
        <dbReference type="ARBA" id="ARBA00022803"/>
    </source>
</evidence>
<comment type="caution">
    <text evidence="5">The sequence shown here is derived from an EMBL/GenBank/DDBJ whole genome shotgun (WGS) entry which is preliminary data.</text>
</comment>
<dbReference type="PROSITE" id="PS50005">
    <property type="entry name" value="TPR"/>
    <property type="match status" value="6"/>
</dbReference>
<dbReference type="InterPro" id="IPR019734">
    <property type="entry name" value="TPR_rpt"/>
</dbReference>
<dbReference type="EMBL" id="CAIT01000007">
    <property type="protein sequence ID" value="CCH54964.1"/>
    <property type="molecule type" value="Genomic_DNA"/>
</dbReference>
<reference evidence="5 6" key="1">
    <citation type="journal article" date="2012" name="J. Bacteriol.">
        <title>Genome Sequence of the Filamentous Bacterium Fibrisoma limi BUZ 3T.</title>
        <authorList>
            <person name="Filippini M."/>
            <person name="Qi W."/>
            <person name="Jaenicke S."/>
            <person name="Goesmann A."/>
            <person name="Smits T.H."/>
            <person name="Bagheri H.C."/>
        </authorList>
    </citation>
    <scope>NUCLEOTIDE SEQUENCE [LARGE SCALE GENOMIC DNA]</scope>
    <source>
        <strain evidence="6">BUZ 3T</strain>
    </source>
</reference>
<dbReference type="PROSITE" id="PS50293">
    <property type="entry name" value="TPR_REGION"/>
    <property type="match status" value="1"/>
</dbReference>
<dbReference type="SMART" id="SM00028">
    <property type="entry name" value="TPR"/>
    <property type="match status" value="14"/>
</dbReference>
<keyword evidence="1" id="KW-0677">Repeat</keyword>
<dbReference type="InterPro" id="IPR011990">
    <property type="entry name" value="TPR-like_helical_dom_sf"/>
</dbReference>
<gene>
    <name evidence="5" type="ORF">BN8_04189</name>
</gene>
<keyword evidence="2 3" id="KW-0802">TPR repeat</keyword>
<dbReference type="SUPFAM" id="SSF48452">
    <property type="entry name" value="TPR-like"/>
    <property type="match status" value="1"/>
</dbReference>
<organism evidence="5 6">
    <name type="scientific">Fibrisoma limi BUZ 3</name>
    <dbReference type="NCBI Taxonomy" id="1185876"/>
    <lineage>
        <taxon>Bacteria</taxon>
        <taxon>Pseudomonadati</taxon>
        <taxon>Bacteroidota</taxon>
        <taxon>Cytophagia</taxon>
        <taxon>Cytophagales</taxon>
        <taxon>Spirosomataceae</taxon>
        <taxon>Fibrisoma</taxon>
    </lineage>
</organism>
<feature type="coiled-coil region" evidence="4">
    <location>
        <begin position="275"/>
        <end position="309"/>
    </location>
</feature>
<sequence>MPGRSLAQGITTRDSEEIKLLAQRKVERGLSDFLNVLVDEDLEEAQRKEIVRKSLALDTPNRLFYNQDVIIEDDLQPERPIDQPLDLKIEKYLANLDLFYTKSSEPTIAFSNVKVSSVKERGYTYVKVFYTQLFKGKNNQSAVAFRPVPRVAEMRAERVGKKWTVMIAQIGFLAPGDSVTAALNNVTLVEPPAPVDSAAIAAEKERAELEQARLDEERRKEEKLRETYKNYITEGDKALANKDYAGALRSYGEAEKFNKSQQYEDEIPSIKISKVNRLMNAAKIAERELLRENAEKAELARKKRQYNEALQYYNKIQAKFPDSTALLVVIKDLTRKANIKTEFDEQFASGQYEKLVSDYDKIIKKEEANSDWYLGRAKCYLKLNKDDRAMKDLNKSIELDYANLDALLARADLNRKLGNLPKAIADQTAYLNIDTKNDNIYAQRGQLRVRTNNLAAADEDFTQAITLNPNQGAYYYDRGLLRNRNQQYDAAVADFTKTIELTPAKPDAYFWRGMIYAMQKQYPLCGADFADAVKKKAPVDYSARMDSVVFSLYSLGQQANQAKNYEQAVLHLTDAIAVRSASPQALYERGFAYFNQQAYEEAIDDLTASIKYAPTDGPPFDKRAEAYMATGKYDLAVADYRQSVTINPANYPAMLGQATALVQLKKYVDAIPSLIAVKSAQKKIEKNYTPTFFRDMYYRLGQCEAATNQYDKAVDDYSSALKLDENFVTGYLDRGAAYEALGRLDRAVDDYQRAIERNPTSVPYYFAKASALEKKGDYAEAITAYGEVARLDSTQQWQTKTLLRRGASYIGIGQYTEALTDLKQDALQADTLVCRHDCWLNTGLAYLYAGQPDAGLPYLARCQGTQPYAARAAYATACAYLQRNDETGALTWFERAFQDKVLTSADIRKDKLIDLARKDFRKNKAFRQLTDKYLK</sequence>
<keyword evidence="4" id="KW-0175">Coiled coil</keyword>